<dbReference type="SUPFAM" id="SSF88697">
    <property type="entry name" value="PUA domain-like"/>
    <property type="match status" value="1"/>
</dbReference>
<reference evidence="4 5" key="1">
    <citation type="journal article" date="2016" name="Front. Microbiol.">
        <title>Genomic Resource of Rice Seed Associated Bacteria.</title>
        <authorList>
            <person name="Midha S."/>
            <person name="Bansal K."/>
            <person name="Sharma S."/>
            <person name="Kumar N."/>
            <person name="Patil P.P."/>
            <person name="Chaudhry V."/>
            <person name="Patil P.B."/>
        </authorList>
    </citation>
    <scope>NUCLEOTIDE SEQUENCE [LARGE SCALE GENOMIC DNA]</scope>
    <source>
        <strain evidence="2 4">NS226</strain>
        <strain evidence="3 5">NS365</strain>
    </source>
</reference>
<dbReference type="InterPro" id="IPR052181">
    <property type="entry name" value="5hmC_binding"/>
</dbReference>
<evidence type="ECO:0000313" key="5">
    <source>
        <dbReference type="Proteomes" id="UP000078529"/>
    </source>
</evidence>
<dbReference type="InterPro" id="IPR002740">
    <property type="entry name" value="EVE_domain"/>
</dbReference>
<dbReference type="Gene3D" id="3.10.590.10">
    <property type="entry name" value="ph1033 like domains"/>
    <property type="match status" value="1"/>
</dbReference>
<dbReference type="STRING" id="401562.NS365_06195"/>
<evidence type="ECO:0000313" key="4">
    <source>
        <dbReference type="Proteomes" id="UP000078272"/>
    </source>
</evidence>
<dbReference type="OrthoDB" id="9791347at2"/>
<dbReference type="PANTHER" id="PTHR14087">
    <property type="entry name" value="THYMOCYTE NUCLEAR PROTEIN 1"/>
    <property type="match status" value="1"/>
</dbReference>
<gene>
    <name evidence="2" type="ORF">NS226_19850</name>
    <name evidence="3" type="ORF">NS365_06195</name>
</gene>
<sequence length="144" mass="15971">MAFWLFKSEPFKWSFDEQKACGAAGTEWTGVRNYQARNFMRSMQIGERGFFYHSNEGKAVVGVVEVSALAHPDSTADDPRWECVDIRAVCDMPSPVSLDVVKAEPRLKDMVLATNSRLSVQPVTEAEFHVICEMGGLDPAKALG</sequence>
<evidence type="ECO:0000313" key="3">
    <source>
        <dbReference type="EMBL" id="KTR06721.1"/>
    </source>
</evidence>
<proteinExistence type="predicted"/>
<name>A0A175R3L9_9HYPH</name>
<keyword evidence="5" id="KW-1185">Reference proteome</keyword>
<dbReference type="Pfam" id="PF01878">
    <property type="entry name" value="EVE"/>
    <property type="match status" value="1"/>
</dbReference>
<organism evidence="2 4">
    <name type="scientific">Aureimonas ureilytica</name>
    <dbReference type="NCBI Taxonomy" id="401562"/>
    <lineage>
        <taxon>Bacteria</taxon>
        <taxon>Pseudomonadati</taxon>
        <taxon>Pseudomonadota</taxon>
        <taxon>Alphaproteobacteria</taxon>
        <taxon>Hyphomicrobiales</taxon>
        <taxon>Aurantimonadaceae</taxon>
        <taxon>Aureimonas</taxon>
    </lineage>
</organism>
<dbReference type="RefSeq" id="WP_058599408.1">
    <property type="nucleotide sequence ID" value="NZ_LDPZ01000060.1"/>
</dbReference>
<dbReference type="InterPro" id="IPR015947">
    <property type="entry name" value="PUA-like_sf"/>
</dbReference>
<dbReference type="PANTHER" id="PTHR14087:SF7">
    <property type="entry name" value="THYMOCYTE NUCLEAR PROTEIN 1"/>
    <property type="match status" value="1"/>
</dbReference>
<dbReference type="AlphaFoldDB" id="A0A175R3L9"/>
<dbReference type="InterPro" id="IPR047197">
    <property type="entry name" value="THYN1-like_EVE"/>
</dbReference>
<evidence type="ECO:0000313" key="2">
    <source>
        <dbReference type="EMBL" id="KTQ85375.1"/>
    </source>
</evidence>
<dbReference type="CDD" id="cd21133">
    <property type="entry name" value="EVE"/>
    <property type="match status" value="1"/>
</dbReference>
<accession>A0A175R3L9</accession>
<dbReference type="eggNOG" id="COG2947">
    <property type="taxonomic scope" value="Bacteria"/>
</dbReference>
<protein>
    <submittedName>
        <fullName evidence="2">Ubiquinol-cytochrome C reductase</fullName>
    </submittedName>
</protein>
<dbReference type="Proteomes" id="UP000078272">
    <property type="component" value="Unassembled WGS sequence"/>
</dbReference>
<feature type="domain" description="EVE" evidence="1">
    <location>
        <begin position="2"/>
        <end position="134"/>
    </location>
</feature>
<evidence type="ECO:0000259" key="1">
    <source>
        <dbReference type="Pfam" id="PF01878"/>
    </source>
</evidence>
<dbReference type="Proteomes" id="UP000078529">
    <property type="component" value="Unassembled WGS sequence"/>
</dbReference>
<dbReference type="PATRIC" id="fig|401562.3.peg.4389"/>
<comment type="caution">
    <text evidence="2">The sequence shown here is derived from an EMBL/GenBank/DDBJ whole genome shotgun (WGS) entry which is preliminary data.</text>
</comment>
<dbReference type="EMBL" id="LDPZ01000060">
    <property type="protein sequence ID" value="KTQ85375.1"/>
    <property type="molecule type" value="Genomic_DNA"/>
</dbReference>
<dbReference type="EMBL" id="LDQA01000015">
    <property type="protein sequence ID" value="KTR06721.1"/>
    <property type="molecule type" value="Genomic_DNA"/>
</dbReference>